<feature type="domain" description="F-box" evidence="1">
    <location>
        <begin position="5"/>
        <end position="52"/>
    </location>
</feature>
<evidence type="ECO:0000313" key="3">
    <source>
        <dbReference type="Proteomes" id="UP000663833"/>
    </source>
</evidence>
<dbReference type="AlphaFoldDB" id="A0A817TMS8"/>
<protein>
    <recommendedName>
        <fullName evidence="1">F-box domain-containing protein</fullName>
    </recommendedName>
</protein>
<reference evidence="2" key="1">
    <citation type="submission" date="2021-02" db="EMBL/GenBank/DDBJ databases">
        <authorList>
            <person name="Nowell W R."/>
        </authorList>
    </citation>
    <scope>NUCLEOTIDE SEQUENCE</scope>
</reference>
<sequence>MNSSIVNIMNLPDEILIIIWNKLSKIDVLYSFLNVNRRFDKLVRDKIYTRSIELIKNNCQTFNFNIITYAYANNQLYENIKCTFLNGKFSQVDFYLDQYPNGEARSHIYSLPYKINVMHDISSNFPIGLFTNVHDIWLADIFCPFEHKFYDRIARSFPFLTELTVINYIPRNYKPLQEANNNNQVSSVIVFPHLTHLHICSANINVAEQFLVDTNTLLPRLIHLSILYRYIEEVTGNFTRKATRRNCVNIKRLNFFFSTQFVHCEEFYLYFPCYK</sequence>
<dbReference type="Proteomes" id="UP000663833">
    <property type="component" value="Unassembled WGS sequence"/>
</dbReference>
<evidence type="ECO:0000313" key="2">
    <source>
        <dbReference type="EMBL" id="CAF3318275.1"/>
    </source>
</evidence>
<dbReference type="InterPro" id="IPR001810">
    <property type="entry name" value="F-box_dom"/>
</dbReference>
<proteinExistence type="predicted"/>
<gene>
    <name evidence="2" type="ORF">LUA448_LOCUS9685</name>
</gene>
<accession>A0A817TMS8</accession>
<comment type="caution">
    <text evidence="2">The sequence shown here is derived from an EMBL/GenBank/DDBJ whole genome shotgun (WGS) entry which is preliminary data.</text>
</comment>
<evidence type="ECO:0000259" key="1">
    <source>
        <dbReference type="PROSITE" id="PS50181"/>
    </source>
</evidence>
<dbReference type="PROSITE" id="PS50181">
    <property type="entry name" value="FBOX"/>
    <property type="match status" value="1"/>
</dbReference>
<organism evidence="2 3">
    <name type="scientific">Rotaria socialis</name>
    <dbReference type="NCBI Taxonomy" id="392032"/>
    <lineage>
        <taxon>Eukaryota</taxon>
        <taxon>Metazoa</taxon>
        <taxon>Spiralia</taxon>
        <taxon>Gnathifera</taxon>
        <taxon>Rotifera</taxon>
        <taxon>Eurotatoria</taxon>
        <taxon>Bdelloidea</taxon>
        <taxon>Philodinida</taxon>
        <taxon>Philodinidae</taxon>
        <taxon>Rotaria</taxon>
    </lineage>
</organism>
<name>A0A817TMS8_9BILA</name>
<dbReference type="EMBL" id="CAJNYD010001108">
    <property type="protein sequence ID" value="CAF3318275.1"/>
    <property type="molecule type" value="Genomic_DNA"/>
</dbReference>